<evidence type="ECO:0000313" key="1">
    <source>
        <dbReference type="EMBL" id="KAF2464818.1"/>
    </source>
</evidence>
<gene>
    <name evidence="1" type="ORF">BDR25DRAFT_361049</name>
</gene>
<reference evidence="1" key="1">
    <citation type="journal article" date="2020" name="Stud. Mycol.">
        <title>101 Dothideomycetes genomes: a test case for predicting lifestyles and emergence of pathogens.</title>
        <authorList>
            <person name="Haridas S."/>
            <person name="Albert R."/>
            <person name="Binder M."/>
            <person name="Bloem J."/>
            <person name="Labutti K."/>
            <person name="Salamov A."/>
            <person name="Andreopoulos B."/>
            <person name="Baker S."/>
            <person name="Barry K."/>
            <person name="Bills G."/>
            <person name="Bluhm B."/>
            <person name="Cannon C."/>
            <person name="Castanera R."/>
            <person name="Culley D."/>
            <person name="Daum C."/>
            <person name="Ezra D."/>
            <person name="Gonzalez J."/>
            <person name="Henrissat B."/>
            <person name="Kuo A."/>
            <person name="Liang C."/>
            <person name="Lipzen A."/>
            <person name="Lutzoni F."/>
            <person name="Magnuson J."/>
            <person name="Mondo S."/>
            <person name="Nolan M."/>
            <person name="Ohm R."/>
            <person name="Pangilinan J."/>
            <person name="Park H.-J."/>
            <person name="Ramirez L."/>
            <person name="Alfaro M."/>
            <person name="Sun H."/>
            <person name="Tritt A."/>
            <person name="Yoshinaga Y."/>
            <person name="Zwiers L.-H."/>
            <person name="Turgeon B."/>
            <person name="Goodwin S."/>
            <person name="Spatafora J."/>
            <person name="Crous P."/>
            <person name="Grigoriev I."/>
        </authorList>
    </citation>
    <scope>NUCLEOTIDE SEQUENCE</scope>
    <source>
        <strain evidence="1">ATCC 200398</strain>
    </source>
</reference>
<sequence length="276" mass="30684">MEEDRQLGMSVGVLLHFGIIFGFFFWICIATVKRHSFVRFLTATRIVPVLGDAFRTCKICKLNRGDANRTFCLWVLPTPSVFETTSGACSSTSVIFSHTALPSPFRIMGESILKWRELSNDIVAEMHSLRPKGSSTATQMIAGASSYSVIVRAPVSPLSKDEEKTAQHTSDILIFGILQVSVTSTKPPTAKIPMTAKFCWKDICSFPLTSPMLRAVTNVFHHSSGNTSPQAALLKHCGMNPLRGIWEFVRTQPRTKGYQKTTELAKERADTRNLRI</sequence>
<dbReference type="Proteomes" id="UP000799755">
    <property type="component" value="Unassembled WGS sequence"/>
</dbReference>
<keyword evidence="2" id="KW-1185">Reference proteome</keyword>
<name>A0ACB6QCX2_9PLEO</name>
<dbReference type="EMBL" id="MU003533">
    <property type="protein sequence ID" value="KAF2464818.1"/>
    <property type="molecule type" value="Genomic_DNA"/>
</dbReference>
<comment type="caution">
    <text evidence="1">The sequence shown here is derived from an EMBL/GenBank/DDBJ whole genome shotgun (WGS) entry which is preliminary data.</text>
</comment>
<organism evidence="1 2">
    <name type="scientific">Lindgomyces ingoldianus</name>
    <dbReference type="NCBI Taxonomy" id="673940"/>
    <lineage>
        <taxon>Eukaryota</taxon>
        <taxon>Fungi</taxon>
        <taxon>Dikarya</taxon>
        <taxon>Ascomycota</taxon>
        <taxon>Pezizomycotina</taxon>
        <taxon>Dothideomycetes</taxon>
        <taxon>Pleosporomycetidae</taxon>
        <taxon>Pleosporales</taxon>
        <taxon>Lindgomycetaceae</taxon>
        <taxon>Lindgomyces</taxon>
    </lineage>
</organism>
<accession>A0ACB6QCX2</accession>
<protein>
    <submittedName>
        <fullName evidence="1">Uncharacterized protein</fullName>
    </submittedName>
</protein>
<evidence type="ECO:0000313" key="2">
    <source>
        <dbReference type="Proteomes" id="UP000799755"/>
    </source>
</evidence>
<proteinExistence type="predicted"/>